<feature type="transmembrane region" description="Helical" evidence="9">
    <location>
        <begin position="449"/>
        <end position="469"/>
    </location>
</feature>
<dbReference type="InterPro" id="IPR038377">
    <property type="entry name" value="Na/Glc_symporter_sf"/>
</dbReference>
<feature type="transmembrane region" description="Helical" evidence="9">
    <location>
        <begin position="6"/>
        <end position="24"/>
    </location>
</feature>
<sequence length="498" mass="54288">MRWDVLIPIFLALIATFAIGLVLHRHMKVKNANFQEDYFIGGRSLGPFVLTFTILASAASAGTFIGSPGVAYSSGFSWILILLTQVGMGVYILGILGKKFAIVARKINAVTLTDFFKERYQSKTVVLGSSIGIIIFISAYMVAQFVGGARILESITGLPYKTGLIIFGLAVVLYTVYGGFRAVAITDAIQGVIMILGGVLLWIFFLVKTEGFSGLIGQIAAEHPELVELPGPSGTTPLMLFSYFMLFGIAAIGLPHASVRGMTFKNTESMHKSIIYSGFIMALFSIFFATLGPFVRVLYPEISTPDMALPTLILDIMPGWVAGLVLSAPLAAIMSTVNSMLLVTSSSVVKDIYLNYINPRASERKIAKLSYFSTLIIGVGVVLFALTPPDYLQFLVIYAIGGLEATFFAPIVFGLYWKRANRWGAIVSMYSGLISYIILGEFFPNPFGMQTIVTATAFSIFMMIVFSYLTPRPSHQIINNFWGSQKSNASNLKHHSIG</sequence>
<comment type="subcellular location">
    <subcellularLocation>
        <location evidence="1">Membrane</location>
        <topology evidence="1">Multi-pass membrane protein</topology>
    </subcellularLocation>
</comment>
<dbReference type="OrthoDB" id="9810181at2"/>
<feature type="transmembrane region" description="Helical" evidence="9">
    <location>
        <begin position="77"/>
        <end position="96"/>
    </location>
</feature>
<dbReference type="Proteomes" id="UP000219546">
    <property type="component" value="Unassembled WGS sequence"/>
</dbReference>
<feature type="transmembrane region" description="Helical" evidence="9">
    <location>
        <begin position="236"/>
        <end position="254"/>
    </location>
</feature>
<keyword evidence="7 9" id="KW-0472">Membrane</keyword>
<dbReference type="Gene3D" id="1.20.1730.10">
    <property type="entry name" value="Sodium/glucose cotransporter"/>
    <property type="match status" value="1"/>
</dbReference>
<accession>A0A285D8S1</accession>
<dbReference type="CDD" id="cd10327">
    <property type="entry name" value="SLC5sbd_PanF"/>
    <property type="match status" value="1"/>
</dbReference>
<feature type="transmembrane region" description="Helical" evidence="9">
    <location>
        <begin position="392"/>
        <end position="416"/>
    </location>
</feature>
<feature type="transmembrane region" description="Helical" evidence="9">
    <location>
        <begin position="125"/>
        <end position="146"/>
    </location>
</feature>
<organism evidence="10 11">
    <name type="scientific">Bacillus oleivorans</name>
    <dbReference type="NCBI Taxonomy" id="1448271"/>
    <lineage>
        <taxon>Bacteria</taxon>
        <taxon>Bacillati</taxon>
        <taxon>Bacillota</taxon>
        <taxon>Bacilli</taxon>
        <taxon>Bacillales</taxon>
        <taxon>Bacillaceae</taxon>
        <taxon>Bacillus</taxon>
    </lineage>
</organism>
<dbReference type="PROSITE" id="PS00456">
    <property type="entry name" value="NA_SOLUT_SYMP_1"/>
    <property type="match status" value="1"/>
</dbReference>
<dbReference type="PANTHER" id="PTHR48086">
    <property type="entry name" value="SODIUM/PROLINE SYMPORTER-RELATED"/>
    <property type="match status" value="1"/>
</dbReference>
<keyword evidence="6 9" id="KW-1133">Transmembrane helix</keyword>
<dbReference type="PROSITE" id="PS50283">
    <property type="entry name" value="NA_SOLUT_SYMP_3"/>
    <property type="match status" value="1"/>
</dbReference>
<gene>
    <name evidence="10" type="ORF">SAMN05877753_11383</name>
</gene>
<evidence type="ECO:0000256" key="2">
    <source>
        <dbReference type="ARBA" id="ARBA00006434"/>
    </source>
</evidence>
<evidence type="ECO:0000256" key="1">
    <source>
        <dbReference type="ARBA" id="ARBA00004141"/>
    </source>
</evidence>
<dbReference type="GO" id="GO:0015233">
    <property type="term" value="F:pantothenate transmembrane transporter activity"/>
    <property type="evidence" value="ECO:0007669"/>
    <property type="project" value="InterPro"/>
</dbReference>
<evidence type="ECO:0000313" key="11">
    <source>
        <dbReference type="Proteomes" id="UP000219546"/>
    </source>
</evidence>
<feature type="transmembrane region" description="Helical" evidence="9">
    <location>
        <begin position="423"/>
        <end position="443"/>
    </location>
</feature>
<dbReference type="InterPro" id="IPR001734">
    <property type="entry name" value="Na/solute_symporter"/>
</dbReference>
<dbReference type="InterPro" id="IPR011849">
    <property type="entry name" value="Na/pantothenate_symporter"/>
</dbReference>
<keyword evidence="5 9" id="KW-0812">Transmembrane</keyword>
<reference evidence="10 11" key="1">
    <citation type="submission" date="2017-08" db="EMBL/GenBank/DDBJ databases">
        <authorList>
            <person name="de Groot N.N."/>
        </authorList>
    </citation>
    <scope>NUCLEOTIDE SEQUENCE [LARGE SCALE GENOMIC DNA]</scope>
    <source>
        <strain evidence="10 11">JC228</strain>
    </source>
</reference>
<feature type="transmembrane region" description="Helical" evidence="9">
    <location>
        <begin position="366"/>
        <end position="386"/>
    </location>
</feature>
<keyword evidence="4" id="KW-1003">Cell membrane</keyword>
<protein>
    <submittedName>
        <fullName evidence="10">Sodium/pantothenate symporter</fullName>
    </submittedName>
</protein>
<feature type="transmembrane region" description="Helical" evidence="9">
    <location>
        <begin position="319"/>
        <end position="345"/>
    </location>
</feature>
<dbReference type="GO" id="GO:0005886">
    <property type="term" value="C:plasma membrane"/>
    <property type="evidence" value="ECO:0007669"/>
    <property type="project" value="TreeGrafter"/>
</dbReference>
<feature type="transmembrane region" description="Helical" evidence="9">
    <location>
        <begin position="274"/>
        <end position="299"/>
    </location>
</feature>
<keyword evidence="3" id="KW-0813">Transport</keyword>
<name>A0A285D8S1_9BACI</name>
<evidence type="ECO:0000256" key="6">
    <source>
        <dbReference type="ARBA" id="ARBA00022989"/>
    </source>
</evidence>
<dbReference type="InterPro" id="IPR050277">
    <property type="entry name" value="Sodium:Solute_Symporter"/>
</dbReference>
<keyword evidence="11" id="KW-1185">Reference proteome</keyword>
<dbReference type="EMBL" id="OAOP01000013">
    <property type="protein sequence ID" value="SNX75583.1"/>
    <property type="molecule type" value="Genomic_DNA"/>
</dbReference>
<dbReference type="AlphaFoldDB" id="A0A285D8S1"/>
<evidence type="ECO:0000256" key="3">
    <source>
        <dbReference type="ARBA" id="ARBA00022448"/>
    </source>
</evidence>
<dbReference type="RefSeq" id="WP_097160647.1">
    <property type="nucleotide sequence ID" value="NZ_JBEPMQ010000017.1"/>
</dbReference>
<dbReference type="PANTHER" id="PTHR48086:SF4">
    <property type="entry name" value="SODIUM_PANTOTHENATE SYMPORTER"/>
    <property type="match status" value="1"/>
</dbReference>
<evidence type="ECO:0000256" key="5">
    <source>
        <dbReference type="ARBA" id="ARBA00022692"/>
    </source>
</evidence>
<evidence type="ECO:0000256" key="8">
    <source>
        <dbReference type="RuleBase" id="RU362091"/>
    </source>
</evidence>
<dbReference type="NCBIfam" id="TIGR00813">
    <property type="entry name" value="sss"/>
    <property type="match status" value="1"/>
</dbReference>
<evidence type="ECO:0000256" key="7">
    <source>
        <dbReference type="ARBA" id="ARBA00023136"/>
    </source>
</evidence>
<feature type="transmembrane region" description="Helical" evidence="9">
    <location>
        <begin position="189"/>
        <end position="207"/>
    </location>
</feature>
<comment type="similarity">
    <text evidence="2 8">Belongs to the sodium:solute symporter (SSF) (TC 2.A.21) family.</text>
</comment>
<evidence type="ECO:0000256" key="4">
    <source>
        <dbReference type="ARBA" id="ARBA00022475"/>
    </source>
</evidence>
<dbReference type="NCBIfam" id="TIGR02119">
    <property type="entry name" value="panF"/>
    <property type="match status" value="1"/>
</dbReference>
<proteinExistence type="inferred from homology"/>
<evidence type="ECO:0000256" key="9">
    <source>
        <dbReference type="SAM" id="Phobius"/>
    </source>
</evidence>
<dbReference type="InterPro" id="IPR018212">
    <property type="entry name" value="Na/solute_symporter_CS"/>
</dbReference>
<dbReference type="Pfam" id="PF00474">
    <property type="entry name" value="SSF"/>
    <property type="match status" value="1"/>
</dbReference>
<feature type="transmembrane region" description="Helical" evidence="9">
    <location>
        <begin position="45"/>
        <end position="65"/>
    </location>
</feature>
<feature type="transmembrane region" description="Helical" evidence="9">
    <location>
        <begin position="158"/>
        <end position="177"/>
    </location>
</feature>
<dbReference type="GO" id="GO:0015081">
    <property type="term" value="F:sodium ion transmembrane transporter activity"/>
    <property type="evidence" value="ECO:0007669"/>
    <property type="project" value="InterPro"/>
</dbReference>
<evidence type="ECO:0000313" key="10">
    <source>
        <dbReference type="EMBL" id="SNX75583.1"/>
    </source>
</evidence>
<dbReference type="GO" id="GO:0036376">
    <property type="term" value="P:sodium ion export across plasma membrane"/>
    <property type="evidence" value="ECO:0007669"/>
    <property type="project" value="InterPro"/>
</dbReference>